<dbReference type="EMBL" id="JACOGA010000006">
    <property type="protein sequence ID" value="MBC3873418.1"/>
    <property type="molecule type" value="Genomic_DNA"/>
</dbReference>
<name>A0ABR6Y9W8_9BURK</name>
<sequence>MKRHIPSEEDWGNYQDDLDQNYAHGIFAGRDSTQVMSAFARSSIDRAEDLRFMPTVPFQYYIFSFCEFVTSAEVLTLNDGLDASDAASCFLNLVIYKLEHQRSDIEPIINELMPFVERVALNQSLYDADIDIYGDFKENFFLIQELVGKQIASR</sequence>
<gene>
    <name evidence="1" type="ORF">H8K55_07465</name>
</gene>
<keyword evidence="2" id="KW-1185">Reference proteome</keyword>
<reference evidence="1 2" key="1">
    <citation type="submission" date="2020-08" db="EMBL/GenBank/DDBJ databases">
        <title>Novel species isolated from subtropical streams in China.</title>
        <authorList>
            <person name="Lu H."/>
        </authorList>
    </citation>
    <scope>NUCLEOTIDE SEQUENCE [LARGE SCALE GENOMIC DNA]</scope>
    <source>
        <strain evidence="1 2">LX15W</strain>
    </source>
</reference>
<protein>
    <submittedName>
        <fullName evidence="1">Uncharacterized protein</fullName>
    </submittedName>
</protein>
<evidence type="ECO:0000313" key="1">
    <source>
        <dbReference type="EMBL" id="MBC3873418.1"/>
    </source>
</evidence>
<dbReference type="Proteomes" id="UP000624279">
    <property type="component" value="Unassembled WGS sequence"/>
</dbReference>
<dbReference type="RefSeq" id="WP_186941460.1">
    <property type="nucleotide sequence ID" value="NZ_JACOGA010000006.1"/>
</dbReference>
<proteinExistence type="predicted"/>
<evidence type="ECO:0000313" key="2">
    <source>
        <dbReference type="Proteomes" id="UP000624279"/>
    </source>
</evidence>
<comment type="caution">
    <text evidence="1">The sequence shown here is derived from an EMBL/GenBank/DDBJ whole genome shotgun (WGS) entry which is preliminary data.</text>
</comment>
<organism evidence="1 2">
    <name type="scientific">Undibacterium flavidum</name>
    <dbReference type="NCBI Taxonomy" id="2762297"/>
    <lineage>
        <taxon>Bacteria</taxon>
        <taxon>Pseudomonadati</taxon>
        <taxon>Pseudomonadota</taxon>
        <taxon>Betaproteobacteria</taxon>
        <taxon>Burkholderiales</taxon>
        <taxon>Oxalobacteraceae</taxon>
        <taxon>Undibacterium</taxon>
    </lineage>
</organism>
<accession>A0ABR6Y9W8</accession>